<comment type="caution">
    <text evidence="2">The sequence shown here is derived from an EMBL/GenBank/DDBJ whole genome shotgun (WGS) entry which is preliminary data.</text>
</comment>
<keyword evidence="1" id="KW-1133">Transmembrane helix</keyword>
<dbReference type="Pfam" id="PF06772">
    <property type="entry name" value="LtrA"/>
    <property type="match status" value="1"/>
</dbReference>
<keyword evidence="1" id="KW-0472">Membrane</keyword>
<feature type="transmembrane region" description="Helical" evidence="1">
    <location>
        <begin position="25"/>
        <end position="46"/>
    </location>
</feature>
<sequence>MAFFYRPLSPRSPEESHRAATPLELLFDLVSVIAIAAAALGLHHAIAEAHAVQGIITFLMAFFAIWWAWMNYTWFASAYDNDDALFRLLTMLIMGGSLFMAAGISPLFKSGDLTMVILGYIIMRVGMIALWLRAAVSDPDHRSTAMTYAIGIGLVQVFWVSFLFLQPLAPAFIYGLFIVGVVLELAVPVIAERKNTTPWHRHHIIERYGLLNIIVLGETFLAGVISLQQIANGETNIAFVHIAISALVIVFSMWWLYFSQEEHLQTSDLNRALVWGYGHFIIFASGAAVGAGFAVLVDVISGHAKASLLVGDYAVGIPVAIYMLGLWFVRDRFCLTGNAKLVLPIFAVLVLLAPLTPLALEGIAAMTALSVLVRNYLAQNNLK</sequence>
<gene>
    <name evidence="2" type="ORF">WNY59_01660</name>
</gene>
<dbReference type="InterPro" id="IPR010640">
    <property type="entry name" value="Low_temperature_requirement_A"/>
</dbReference>
<protein>
    <submittedName>
        <fullName evidence="2">Low temperature requirement protein A</fullName>
    </submittedName>
</protein>
<reference evidence="2 3" key="1">
    <citation type="submission" date="2024-03" db="EMBL/GenBank/DDBJ databases">
        <title>Community enrichment and isolation of bacterial strains for fucoidan degradation.</title>
        <authorList>
            <person name="Sichert A."/>
        </authorList>
    </citation>
    <scope>NUCLEOTIDE SEQUENCE [LARGE SCALE GENOMIC DNA]</scope>
    <source>
        <strain evidence="2 3">AS62</strain>
    </source>
</reference>
<evidence type="ECO:0000256" key="1">
    <source>
        <dbReference type="SAM" id="Phobius"/>
    </source>
</evidence>
<feature type="transmembrane region" description="Helical" evidence="1">
    <location>
        <begin position="145"/>
        <end position="165"/>
    </location>
</feature>
<feature type="transmembrane region" description="Helical" evidence="1">
    <location>
        <begin position="113"/>
        <end position="133"/>
    </location>
</feature>
<feature type="transmembrane region" description="Helical" evidence="1">
    <location>
        <begin position="210"/>
        <end position="231"/>
    </location>
</feature>
<feature type="transmembrane region" description="Helical" evidence="1">
    <location>
        <begin position="84"/>
        <end position="107"/>
    </location>
</feature>
<dbReference type="PANTHER" id="PTHR36840">
    <property type="entry name" value="BLL5714 PROTEIN"/>
    <property type="match status" value="1"/>
</dbReference>
<keyword evidence="3" id="KW-1185">Reference proteome</keyword>
<feature type="transmembrane region" description="Helical" evidence="1">
    <location>
        <begin position="171"/>
        <end position="190"/>
    </location>
</feature>
<dbReference type="PANTHER" id="PTHR36840:SF1">
    <property type="entry name" value="BLL5714 PROTEIN"/>
    <property type="match status" value="1"/>
</dbReference>
<name>A0ABU9T2E5_9HYPH</name>
<feature type="transmembrane region" description="Helical" evidence="1">
    <location>
        <begin position="279"/>
        <end position="300"/>
    </location>
</feature>
<evidence type="ECO:0000313" key="3">
    <source>
        <dbReference type="Proteomes" id="UP001477870"/>
    </source>
</evidence>
<proteinExistence type="predicted"/>
<organism evidence="2 3">
    <name type="scientific">Ahrensia kielensis</name>
    <dbReference type="NCBI Taxonomy" id="76980"/>
    <lineage>
        <taxon>Bacteria</taxon>
        <taxon>Pseudomonadati</taxon>
        <taxon>Pseudomonadota</taxon>
        <taxon>Alphaproteobacteria</taxon>
        <taxon>Hyphomicrobiales</taxon>
        <taxon>Ahrensiaceae</taxon>
        <taxon>Ahrensia</taxon>
    </lineage>
</organism>
<dbReference type="Proteomes" id="UP001477870">
    <property type="component" value="Unassembled WGS sequence"/>
</dbReference>
<feature type="transmembrane region" description="Helical" evidence="1">
    <location>
        <begin position="52"/>
        <end position="72"/>
    </location>
</feature>
<accession>A0ABU9T2E5</accession>
<dbReference type="RefSeq" id="WP_342846361.1">
    <property type="nucleotide sequence ID" value="NZ_JBBMQO010000001.1"/>
</dbReference>
<feature type="transmembrane region" description="Helical" evidence="1">
    <location>
        <begin position="306"/>
        <end position="329"/>
    </location>
</feature>
<feature type="transmembrane region" description="Helical" evidence="1">
    <location>
        <begin position="237"/>
        <end position="258"/>
    </location>
</feature>
<feature type="transmembrane region" description="Helical" evidence="1">
    <location>
        <begin position="341"/>
        <end position="360"/>
    </location>
</feature>
<dbReference type="EMBL" id="JBBMQO010000001">
    <property type="protein sequence ID" value="MEM5500289.1"/>
    <property type="molecule type" value="Genomic_DNA"/>
</dbReference>
<keyword evidence="1" id="KW-0812">Transmembrane</keyword>
<evidence type="ECO:0000313" key="2">
    <source>
        <dbReference type="EMBL" id="MEM5500289.1"/>
    </source>
</evidence>